<sequence>MIYEKNSGSDLLKSQSSSRSNRFFRTTSATGIPDANNSAMQNVKSASRCFNTRQRQTRLLSHQELSCHEIRDSTTQKHDKQVL</sequence>
<dbReference type="EMBL" id="BLXT01001037">
    <property type="protein sequence ID" value="GFN82732.1"/>
    <property type="molecule type" value="Genomic_DNA"/>
</dbReference>
<evidence type="ECO:0000313" key="2">
    <source>
        <dbReference type="EMBL" id="GFN82732.1"/>
    </source>
</evidence>
<evidence type="ECO:0000313" key="3">
    <source>
        <dbReference type="Proteomes" id="UP000735302"/>
    </source>
</evidence>
<dbReference type="AlphaFoldDB" id="A0AAV3YKH8"/>
<protein>
    <submittedName>
        <fullName evidence="2">Uncharacterized protein</fullName>
    </submittedName>
</protein>
<proteinExistence type="predicted"/>
<reference evidence="2 3" key="1">
    <citation type="journal article" date="2021" name="Elife">
        <title>Chloroplast acquisition without the gene transfer in kleptoplastic sea slugs, Plakobranchus ocellatus.</title>
        <authorList>
            <person name="Maeda T."/>
            <person name="Takahashi S."/>
            <person name="Yoshida T."/>
            <person name="Shimamura S."/>
            <person name="Takaki Y."/>
            <person name="Nagai Y."/>
            <person name="Toyoda A."/>
            <person name="Suzuki Y."/>
            <person name="Arimoto A."/>
            <person name="Ishii H."/>
            <person name="Satoh N."/>
            <person name="Nishiyama T."/>
            <person name="Hasebe M."/>
            <person name="Maruyama T."/>
            <person name="Minagawa J."/>
            <person name="Obokata J."/>
            <person name="Shigenobu S."/>
        </authorList>
    </citation>
    <scope>NUCLEOTIDE SEQUENCE [LARGE SCALE GENOMIC DNA]</scope>
</reference>
<evidence type="ECO:0000256" key="1">
    <source>
        <dbReference type="SAM" id="MobiDB-lite"/>
    </source>
</evidence>
<dbReference type="Proteomes" id="UP000735302">
    <property type="component" value="Unassembled WGS sequence"/>
</dbReference>
<organism evidence="2 3">
    <name type="scientific">Plakobranchus ocellatus</name>
    <dbReference type="NCBI Taxonomy" id="259542"/>
    <lineage>
        <taxon>Eukaryota</taxon>
        <taxon>Metazoa</taxon>
        <taxon>Spiralia</taxon>
        <taxon>Lophotrochozoa</taxon>
        <taxon>Mollusca</taxon>
        <taxon>Gastropoda</taxon>
        <taxon>Heterobranchia</taxon>
        <taxon>Euthyneura</taxon>
        <taxon>Panpulmonata</taxon>
        <taxon>Sacoglossa</taxon>
        <taxon>Placobranchoidea</taxon>
        <taxon>Plakobranchidae</taxon>
        <taxon>Plakobranchus</taxon>
    </lineage>
</organism>
<gene>
    <name evidence="2" type="ORF">PoB_000923800</name>
</gene>
<feature type="region of interest" description="Disordered" evidence="1">
    <location>
        <begin position="1"/>
        <end position="37"/>
    </location>
</feature>
<comment type="caution">
    <text evidence="2">The sequence shown here is derived from an EMBL/GenBank/DDBJ whole genome shotgun (WGS) entry which is preliminary data.</text>
</comment>
<name>A0AAV3YKH8_9GAST</name>
<feature type="compositionally biased region" description="Low complexity" evidence="1">
    <location>
        <begin position="1"/>
        <end position="28"/>
    </location>
</feature>
<keyword evidence="3" id="KW-1185">Reference proteome</keyword>
<accession>A0AAV3YKH8</accession>